<feature type="non-terminal residue" evidence="1">
    <location>
        <position position="75"/>
    </location>
</feature>
<comment type="caution">
    <text evidence="1">The sequence shown here is derived from an EMBL/GenBank/DDBJ whole genome shotgun (WGS) entry which is preliminary data.</text>
</comment>
<gene>
    <name evidence="1" type="ORF">Tci_877678</name>
</gene>
<name>A0A699T8L9_TANCI</name>
<organism evidence="1">
    <name type="scientific">Tanacetum cinerariifolium</name>
    <name type="common">Dalmatian daisy</name>
    <name type="synonym">Chrysanthemum cinerariifolium</name>
    <dbReference type="NCBI Taxonomy" id="118510"/>
    <lineage>
        <taxon>Eukaryota</taxon>
        <taxon>Viridiplantae</taxon>
        <taxon>Streptophyta</taxon>
        <taxon>Embryophyta</taxon>
        <taxon>Tracheophyta</taxon>
        <taxon>Spermatophyta</taxon>
        <taxon>Magnoliopsida</taxon>
        <taxon>eudicotyledons</taxon>
        <taxon>Gunneridae</taxon>
        <taxon>Pentapetalae</taxon>
        <taxon>asterids</taxon>
        <taxon>campanulids</taxon>
        <taxon>Asterales</taxon>
        <taxon>Asteraceae</taxon>
        <taxon>Asteroideae</taxon>
        <taxon>Anthemideae</taxon>
        <taxon>Anthemidinae</taxon>
        <taxon>Tanacetum</taxon>
    </lineage>
</organism>
<protein>
    <submittedName>
        <fullName evidence="1">Ribonuclease H-like domain-containing protein</fullName>
    </submittedName>
</protein>
<evidence type="ECO:0000313" key="1">
    <source>
        <dbReference type="EMBL" id="GFD05709.1"/>
    </source>
</evidence>
<reference evidence="1" key="1">
    <citation type="journal article" date="2019" name="Sci. Rep.">
        <title>Draft genome of Tanacetum cinerariifolium, the natural source of mosquito coil.</title>
        <authorList>
            <person name="Yamashiro T."/>
            <person name="Shiraishi A."/>
            <person name="Satake H."/>
            <person name="Nakayama K."/>
        </authorList>
    </citation>
    <scope>NUCLEOTIDE SEQUENCE</scope>
</reference>
<proteinExistence type="predicted"/>
<sequence length="75" mass="8434">MATMAKNVIAAGAKNRPPMLEKGIYDSWKSRILLYIKGKENGEMLIDSINNGPFQLKEEITIPATEDSIEIKRLQ</sequence>
<accession>A0A699T8L9</accession>
<dbReference type="AlphaFoldDB" id="A0A699T8L9"/>
<dbReference type="EMBL" id="BKCJ011220153">
    <property type="protein sequence ID" value="GFD05709.1"/>
    <property type="molecule type" value="Genomic_DNA"/>
</dbReference>